<evidence type="ECO:0000313" key="7">
    <source>
        <dbReference type="Proteomes" id="UP000823863"/>
    </source>
</evidence>
<dbReference type="EMBL" id="DWWB01000055">
    <property type="protein sequence ID" value="HJC67012.1"/>
    <property type="molecule type" value="Genomic_DNA"/>
</dbReference>
<dbReference type="GO" id="GO:0003677">
    <property type="term" value="F:DNA binding"/>
    <property type="evidence" value="ECO:0007669"/>
    <property type="project" value="UniProtKB-KW"/>
</dbReference>
<dbReference type="InterPro" id="IPR000847">
    <property type="entry name" value="LysR_HTH_N"/>
</dbReference>
<dbReference type="Pfam" id="PF00126">
    <property type="entry name" value="HTH_1"/>
    <property type="match status" value="1"/>
</dbReference>
<dbReference type="PROSITE" id="PS50931">
    <property type="entry name" value="HTH_LYSR"/>
    <property type="match status" value="1"/>
</dbReference>
<protein>
    <submittedName>
        <fullName evidence="6">LysR family transcriptional regulator</fullName>
    </submittedName>
</protein>
<evidence type="ECO:0000313" key="6">
    <source>
        <dbReference type="EMBL" id="HJC67012.1"/>
    </source>
</evidence>
<dbReference type="SUPFAM" id="SSF46785">
    <property type="entry name" value="Winged helix' DNA-binding domain"/>
    <property type="match status" value="1"/>
</dbReference>
<dbReference type="InterPro" id="IPR036388">
    <property type="entry name" value="WH-like_DNA-bd_sf"/>
</dbReference>
<dbReference type="SUPFAM" id="SSF53850">
    <property type="entry name" value="Periplasmic binding protein-like II"/>
    <property type="match status" value="1"/>
</dbReference>
<dbReference type="AlphaFoldDB" id="A0A9D2PTL6"/>
<comment type="similarity">
    <text evidence="1">Belongs to the LysR transcriptional regulatory family.</text>
</comment>
<keyword evidence="4" id="KW-0804">Transcription</keyword>
<keyword evidence="2" id="KW-0805">Transcription regulation</keyword>
<dbReference type="Proteomes" id="UP000823863">
    <property type="component" value="Unassembled WGS sequence"/>
</dbReference>
<dbReference type="GO" id="GO:0003700">
    <property type="term" value="F:DNA-binding transcription factor activity"/>
    <property type="evidence" value="ECO:0007669"/>
    <property type="project" value="InterPro"/>
</dbReference>
<dbReference type="GO" id="GO:0032993">
    <property type="term" value="C:protein-DNA complex"/>
    <property type="evidence" value="ECO:0007669"/>
    <property type="project" value="TreeGrafter"/>
</dbReference>
<comment type="caution">
    <text evidence="6">The sequence shown here is derived from an EMBL/GenBank/DDBJ whole genome shotgun (WGS) entry which is preliminary data.</text>
</comment>
<evidence type="ECO:0000259" key="5">
    <source>
        <dbReference type="PROSITE" id="PS50931"/>
    </source>
</evidence>
<reference evidence="6" key="2">
    <citation type="submission" date="2021-04" db="EMBL/GenBank/DDBJ databases">
        <authorList>
            <person name="Gilroy R."/>
        </authorList>
    </citation>
    <scope>NUCLEOTIDE SEQUENCE</scope>
    <source>
        <strain evidence="6">CHK198-12963</strain>
    </source>
</reference>
<accession>A0A9D2PTL6</accession>
<dbReference type="InterPro" id="IPR036390">
    <property type="entry name" value="WH_DNA-bd_sf"/>
</dbReference>
<feature type="domain" description="HTH lysR-type" evidence="5">
    <location>
        <begin position="1"/>
        <end position="58"/>
    </location>
</feature>
<sequence>MNFKQLEYFVAVADAGSISSAARSLHISQPPLSTQMHLLEEELGQSLFERGSRSIKLTDAGRFFYERAQSILDMAEGTRKDMKQLGKGLIGALRLGMISSVQTGPVIESISRFRQNHPGVLFRIYEGNTYQLLDKLSTGQIHAALVRTPFPEDGLECRYLVQEPMVAVGQESFFGNEESSISLASLARLPLIIYRRWEQVLNTHFSHPVPEYLCICDDARSCLTWAQAGAGVSIVPASIMHQGSGNLKTKTIFPSLSSTIALVQLKNAGLSSLGQQFFQSFELS</sequence>
<dbReference type="FunFam" id="1.10.10.10:FF:000001">
    <property type="entry name" value="LysR family transcriptional regulator"/>
    <property type="match status" value="1"/>
</dbReference>
<dbReference type="Gene3D" id="1.10.10.10">
    <property type="entry name" value="Winged helix-like DNA-binding domain superfamily/Winged helix DNA-binding domain"/>
    <property type="match status" value="1"/>
</dbReference>
<dbReference type="PANTHER" id="PTHR30346">
    <property type="entry name" value="TRANSCRIPTIONAL DUAL REGULATOR HCAR-RELATED"/>
    <property type="match status" value="1"/>
</dbReference>
<dbReference type="InterPro" id="IPR005119">
    <property type="entry name" value="LysR_subst-bd"/>
</dbReference>
<reference evidence="6" key="1">
    <citation type="journal article" date="2021" name="PeerJ">
        <title>Extensive microbial diversity within the chicken gut microbiome revealed by metagenomics and culture.</title>
        <authorList>
            <person name="Gilroy R."/>
            <person name="Ravi A."/>
            <person name="Getino M."/>
            <person name="Pursley I."/>
            <person name="Horton D.L."/>
            <person name="Alikhan N.F."/>
            <person name="Baker D."/>
            <person name="Gharbi K."/>
            <person name="Hall N."/>
            <person name="Watson M."/>
            <person name="Adriaenssens E.M."/>
            <person name="Foster-Nyarko E."/>
            <person name="Jarju S."/>
            <person name="Secka A."/>
            <person name="Antonio M."/>
            <person name="Oren A."/>
            <person name="Chaudhuri R.R."/>
            <person name="La Ragione R."/>
            <person name="Hildebrand F."/>
            <person name="Pallen M.J."/>
        </authorList>
    </citation>
    <scope>NUCLEOTIDE SEQUENCE</scope>
    <source>
        <strain evidence="6">CHK198-12963</strain>
    </source>
</reference>
<dbReference type="Gene3D" id="3.40.190.10">
    <property type="entry name" value="Periplasmic binding protein-like II"/>
    <property type="match status" value="2"/>
</dbReference>
<dbReference type="Pfam" id="PF03466">
    <property type="entry name" value="LysR_substrate"/>
    <property type="match status" value="1"/>
</dbReference>
<evidence type="ECO:0000256" key="3">
    <source>
        <dbReference type="ARBA" id="ARBA00023125"/>
    </source>
</evidence>
<name>A0A9D2PTL6_9FIRM</name>
<organism evidence="6 7">
    <name type="scientific">Candidatus Enterocloster excrementigallinarum</name>
    <dbReference type="NCBI Taxonomy" id="2838558"/>
    <lineage>
        <taxon>Bacteria</taxon>
        <taxon>Bacillati</taxon>
        <taxon>Bacillota</taxon>
        <taxon>Clostridia</taxon>
        <taxon>Lachnospirales</taxon>
        <taxon>Lachnospiraceae</taxon>
        <taxon>Enterocloster</taxon>
    </lineage>
</organism>
<dbReference type="CDD" id="cd05466">
    <property type="entry name" value="PBP2_LTTR_substrate"/>
    <property type="match status" value="1"/>
</dbReference>
<proteinExistence type="inferred from homology"/>
<dbReference type="PRINTS" id="PR00039">
    <property type="entry name" value="HTHLYSR"/>
</dbReference>
<keyword evidence="3" id="KW-0238">DNA-binding</keyword>
<gene>
    <name evidence="6" type="ORF">H9931_09920</name>
</gene>
<dbReference type="PANTHER" id="PTHR30346:SF28">
    <property type="entry name" value="HTH-TYPE TRANSCRIPTIONAL REGULATOR CYNR"/>
    <property type="match status" value="1"/>
</dbReference>
<evidence type="ECO:0000256" key="4">
    <source>
        <dbReference type="ARBA" id="ARBA00023163"/>
    </source>
</evidence>
<evidence type="ECO:0000256" key="2">
    <source>
        <dbReference type="ARBA" id="ARBA00023015"/>
    </source>
</evidence>
<evidence type="ECO:0000256" key="1">
    <source>
        <dbReference type="ARBA" id="ARBA00009437"/>
    </source>
</evidence>